<proteinExistence type="predicted"/>
<reference evidence="1" key="1">
    <citation type="submission" date="2020-06" db="EMBL/GenBank/DDBJ databases">
        <authorList>
            <person name="Li T."/>
            <person name="Hu X."/>
            <person name="Zhang T."/>
            <person name="Song X."/>
            <person name="Zhang H."/>
            <person name="Dai N."/>
            <person name="Sheng W."/>
            <person name="Hou X."/>
            <person name="Wei L."/>
        </authorList>
    </citation>
    <scope>NUCLEOTIDE SEQUENCE</scope>
    <source>
        <strain evidence="1">G02</strain>
        <tissue evidence="1">Leaf</tissue>
    </source>
</reference>
<sequence>MPGWVKGVTGQRWLADVWRQGIAAHQEKWRLKGWGGDKNLKLKVPGGDDVLGSGA</sequence>
<accession>A0AAW2MF46</accession>
<evidence type="ECO:0000313" key="1">
    <source>
        <dbReference type="EMBL" id="KAL0329628.1"/>
    </source>
</evidence>
<protein>
    <submittedName>
        <fullName evidence="1">Uncharacterized protein</fullName>
    </submittedName>
</protein>
<gene>
    <name evidence="1" type="ORF">Sradi_4949500</name>
</gene>
<comment type="caution">
    <text evidence="1">The sequence shown here is derived from an EMBL/GenBank/DDBJ whole genome shotgun (WGS) entry which is preliminary data.</text>
</comment>
<reference evidence="1" key="2">
    <citation type="journal article" date="2024" name="Plant">
        <title>Genomic evolution and insights into agronomic trait innovations of Sesamum species.</title>
        <authorList>
            <person name="Miao H."/>
            <person name="Wang L."/>
            <person name="Qu L."/>
            <person name="Liu H."/>
            <person name="Sun Y."/>
            <person name="Le M."/>
            <person name="Wang Q."/>
            <person name="Wei S."/>
            <person name="Zheng Y."/>
            <person name="Lin W."/>
            <person name="Duan Y."/>
            <person name="Cao H."/>
            <person name="Xiong S."/>
            <person name="Wang X."/>
            <person name="Wei L."/>
            <person name="Li C."/>
            <person name="Ma Q."/>
            <person name="Ju M."/>
            <person name="Zhao R."/>
            <person name="Li G."/>
            <person name="Mu C."/>
            <person name="Tian Q."/>
            <person name="Mei H."/>
            <person name="Zhang T."/>
            <person name="Gao T."/>
            <person name="Zhang H."/>
        </authorList>
    </citation>
    <scope>NUCLEOTIDE SEQUENCE</scope>
    <source>
        <strain evidence="1">G02</strain>
    </source>
</reference>
<organism evidence="1">
    <name type="scientific">Sesamum radiatum</name>
    <name type="common">Black benniseed</name>
    <dbReference type="NCBI Taxonomy" id="300843"/>
    <lineage>
        <taxon>Eukaryota</taxon>
        <taxon>Viridiplantae</taxon>
        <taxon>Streptophyta</taxon>
        <taxon>Embryophyta</taxon>
        <taxon>Tracheophyta</taxon>
        <taxon>Spermatophyta</taxon>
        <taxon>Magnoliopsida</taxon>
        <taxon>eudicotyledons</taxon>
        <taxon>Gunneridae</taxon>
        <taxon>Pentapetalae</taxon>
        <taxon>asterids</taxon>
        <taxon>lamiids</taxon>
        <taxon>Lamiales</taxon>
        <taxon>Pedaliaceae</taxon>
        <taxon>Sesamum</taxon>
    </lineage>
</organism>
<dbReference type="EMBL" id="JACGWJ010000022">
    <property type="protein sequence ID" value="KAL0329628.1"/>
    <property type="molecule type" value="Genomic_DNA"/>
</dbReference>
<name>A0AAW2MF46_SESRA</name>
<dbReference type="AlphaFoldDB" id="A0AAW2MF46"/>